<accession>A0A087TBA6</accession>
<name>A0A087TBA6_STEMI</name>
<feature type="non-terminal residue" evidence="1">
    <location>
        <position position="60"/>
    </location>
</feature>
<dbReference type="Proteomes" id="UP000054359">
    <property type="component" value="Unassembled WGS sequence"/>
</dbReference>
<dbReference type="AlphaFoldDB" id="A0A087TBA6"/>
<sequence length="60" mass="6948">MTRSRDVTHALRLEVDSVLAKTIFLPSPPLLSFDPTPNITKVKDFKILLKENENFRSFFL</sequence>
<reference evidence="1 2" key="1">
    <citation type="submission" date="2013-11" db="EMBL/GenBank/DDBJ databases">
        <title>Genome sequencing of Stegodyphus mimosarum.</title>
        <authorList>
            <person name="Bechsgaard J."/>
        </authorList>
    </citation>
    <scope>NUCLEOTIDE SEQUENCE [LARGE SCALE GENOMIC DNA]</scope>
</reference>
<evidence type="ECO:0000313" key="2">
    <source>
        <dbReference type="Proteomes" id="UP000054359"/>
    </source>
</evidence>
<dbReference type="EMBL" id="KK114425">
    <property type="protein sequence ID" value="KFM62395.1"/>
    <property type="molecule type" value="Genomic_DNA"/>
</dbReference>
<organism evidence="1 2">
    <name type="scientific">Stegodyphus mimosarum</name>
    <name type="common">African social velvet spider</name>
    <dbReference type="NCBI Taxonomy" id="407821"/>
    <lineage>
        <taxon>Eukaryota</taxon>
        <taxon>Metazoa</taxon>
        <taxon>Ecdysozoa</taxon>
        <taxon>Arthropoda</taxon>
        <taxon>Chelicerata</taxon>
        <taxon>Arachnida</taxon>
        <taxon>Araneae</taxon>
        <taxon>Araneomorphae</taxon>
        <taxon>Entelegynae</taxon>
        <taxon>Eresoidea</taxon>
        <taxon>Eresidae</taxon>
        <taxon>Stegodyphus</taxon>
    </lineage>
</organism>
<gene>
    <name evidence="1" type="ORF">X975_26040</name>
</gene>
<proteinExistence type="predicted"/>
<protein>
    <submittedName>
        <fullName evidence="1">Uncharacterized protein</fullName>
    </submittedName>
</protein>
<evidence type="ECO:0000313" key="1">
    <source>
        <dbReference type="EMBL" id="KFM62395.1"/>
    </source>
</evidence>
<keyword evidence="2" id="KW-1185">Reference proteome</keyword>